<dbReference type="InterPro" id="IPR058163">
    <property type="entry name" value="LysR-type_TF_proteobact-type"/>
</dbReference>
<dbReference type="RefSeq" id="WP_069460798.1">
    <property type="nucleotide sequence ID" value="NZ_LYBW01000062.1"/>
</dbReference>
<dbReference type="STRING" id="1752398.A8M32_23575"/>
<keyword evidence="3" id="KW-0238">DNA-binding</keyword>
<reference evidence="7" key="1">
    <citation type="submission" date="2016-05" db="EMBL/GenBank/DDBJ databases">
        <authorList>
            <person name="Li Y."/>
        </authorList>
    </citation>
    <scope>NUCLEOTIDE SEQUENCE [LARGE SCALE GENOMIC DNA]</scope>
    <source>
        <strain evidence="7">YIC4027</strain>
    </source>
</reference>
<dbReference type="PRINTS" id="PR00039">
    <property type="entry name" value="HTHLYSR"/>
</dbReference>
<protein>
    <submittedName>
        <fullName evidence="6">LysR family transcriptional regulator</fullName>
    </submittedName>
</protein>
<dbReference type="InterPro" id="IPR005119">
    <property type="entry name" value="LysR_subst-bd"/>
</dbReference>
<dbReference type="Proteomes" id="UP000094342">
    <property type="component" value="Unassembled WGS sequence"/>
</dbReference>
<organism evidence="6 7">
    <name type="scientific">Sinorhizobium alkalisoli</name>
    <dbReference type="NCBI Taxonomy" id="1752398"/>
    <lineage>
        <taxon>Bacteria</taxon>
        <taxon>Pseudomonadati</taxon>
        <taxon>Pseudomonadota</taxon>
        <taxon>Alphaproteobacteria</taxon>
        <taxon>Hyphomicrobiales</taxon>
        <taxon>Rhizobiaceae</taxon>
        <taxon>Sinorhizobium/Ensifer group</taxon>
        <taxon>Sinorhizobium</taxon>
    </lineage>
</organism>
<evidence type="ECO:0000256" key="3">
    <source>
        <dbReference type="ARBA" id="ARBA00023125"/>
    </source>
</evidence>
<dbReference type="PANTHER" id="PTHR30537">
    <property type="entry name" value="HTH-TYPE TRANSCRIPTIONAL REGULATOR"/>
    <property type="match status" value="1"/>
</dbReference>
<dbReference type="Pfam" id="PF03466">
    <property type="entry name" value="LysR_substrate"/>
    <property type="match status" value="1"/>
</dbReference>
<proteinExistence type="inferred from homology"/>
<dbReference type="Gene3D" id="1.10.10.10">
    <property type="entry name" value="Winged helix-like DNA-binding domain superfamily/Winged helix DNA-binding domain"/>
    <property type="match status" value="1"/>
</dbReference>
<evidence type="ECO:0000256" key="2">
    <source>
        <dbReference type="ARBA" id="ARBA00023015"/>
    </source>
</evidence>
<evidence type="ECO:0000313" key="6">
    <source>
        <dbReference type="EMBL" id="ODR89408.1"/>
    </source>
</evidence>
<dbReference type="PROSITE" id="PS50931">
    <property type="entry name" value="HTH_LYSR"/>
    <property type="match status" value="1"/>
</dbReference>
<dbReference type="SUPFAM" id="SSF53850">
    <property type="entry name" value="Periplasmic binding protein-like II"/>
    <property type="match status" value="1"/>
</dbReference>
<evidence type="ECO:0000313" key="7">
    <source>
        <dbReference type="Proteomes" id="UP000094342"/>
    </source>
</evidence>
<dbReference type="GO" id="GO:0006351">
    <property type="term" value="P:DNA-templated transcription"/>
    <property type="evidence" value="ECO:0007669"/>
    <property type="project" value="TreeGrafter"/>
</dbReference>
<comment type="caution">
    <text evidence="6">The sequence shown here is derived from an EMBL/GenBank/DDBJ whole genome shotgun (WGS) entry which is preliminary data.</text>
</comment>
<dbReference type="OrthoDB" id="9787460at2"/>
<accession>A0A1E3V719</accession>
<name>A0A1E3V719_9HYPH</name>
<dbReference type="AlphaFoldDB" id="A0A1E3V719"/>
<evidence type="ECO:0000259" key="5">
    <source>
        <dbReference type="PROSITE" id="PS50931"/>
    </source>
</evidence>
<dbReference type="GO" id="GO:0003700">
    <property type="term" value="F:DNA-binding transcription factor activity"/>
    <property type="evidence" value="ECO:0007669"/>
    <property type="project" value="InterPro"/>
</dbReference>
<feature type="domain" description="HTH lysR-type" evidence="5">
    <location>
        <begin position="8"/>
        <end position="65"/>
    </location>
</feature>
<dbReference type="InterPro" id="IPR036388">
    <property type="entry name" value="WH-like_DNA-bd_sf"/>
</dbReference>
<sequence length="301" mass="32266">MAWQSKILNWDDLRIVLAVAECGTISGAAAALRISHPTLSRRLRSLEQRLGVRLFERRPTVCSPTEAGEEMRRVAARLRDEIAAVEGRIAGRDQDPCGPVRLTAPDAVAEYLLPGMLAGICRQAPELTIELLVSNQVLSLARRSADIALRVTDTPDPALRGRRVGTVAMAVYGAKALASSEPTDDGGDQPWVGYDAALACTRPGAWVAANVAERCIRFRANTLLGAARAVHSGIGFGLLPCFVGGSMQELVRITLPIPALELGLWLLVHPDMSQVRRIRTASDALARKLKAAAPLLTGECA</sequence>
<dbReference type="PANTHER" id="PTHR30537:SF3">
    <property type="entry name" value="TRANSCRIPTIONAL REGULATORY PROTEIN"/>
    <property type="match status" value="1"/>
</dbReference>
<dbReference type="InterPro" id="IPR036390">
    <property type="entry name" value="WH_DNA-bd_sf"/>
</dbReference>
<keyword evidence="2" id="KW-0805">Transcription regulation</keyword>
<dbReference type="EMBL" id="LYBW01000062">
    <property type="protein sequence ID" value="ODR89408.1"/>
    <property type="molecule type" value="Genomic_DNA"/>
</dbReference>
<evidence type="ECO:0000256" key="4">
    <source>
        <dbReference type="ARBA" id="ARBA00023163"/>
    </source>
</evidence>
<dbReference type="InterPro" id="IPR000847">
    <property type="entry name" value="LysR_HTH_N"/>
</dbReference>
<dbReference type="Pfam" id="PF00126">
    <property type="entry name" value="HTH_1"/>
    <property type="match status" value="1"/>
</dbReference>
<dbReference type="SUPFAM" id="SSF46785">
    <property type="entry name" value="Winged helix' DNA-binding domain"/>
    <property type="match status" value="1"/>
</dbReference>
<comment type="similarity">
    <text evidence="1">Belongs to the LysR transcriptional regulatory family.</text>
</comment>
<evidence type="ECO:0000256" key="1">
    <source>
        <dbReference type="ARBA" id="ARBA00009437"/>
    </source>
</evidence>
<dbReference type="Gene3D" id="3.40.190.290">
    <property type="match status" value="1"/>
</dbReference>
<keyword evidence="4" id="KW-0804">Transcription</keyword>
<gene>
    <name evidence="6" type="ORF">A8M32_23575</name>
</gene>
<dbReference type="GO" id="GO:0043565">
    <property type="term" value="F:sequence-specific DNA binding"/>
    <property type="evidence" value="ECO:0007669"/>
    <property type="project" value="TreeGrafter"/>
</dbReference>
<keyword evidence="7" id="KW-1185">Reference proteome</keyword>